<dbReference type="KEGG" id="rba:RB3394"/>
<dbReference type="EMBL" id="BX294138">
    <property type="protein sequence ID" value="CAD73166.1"/>
    <property type="molecule type" value="Genomic_DNA"/>
</dbReference>
<sequence length="36" mass="4271">MKVTLCCLTYCVLLAFERFRSRTSFGFSFFSRILNL</sequence>
<dbReference type="AlphaFoldDB" id="Q7UUB5"/>
<keyword evidence="2" id="KW-1185">Reference proteome</keyword>
<proteinExistence type="predicted"/>
<dbReference type="Proteomes" id="UP000001025">
    <property type="component" value="Chromosome"/>
</dbReference>
<protein>
    <submittedName>
        <fullName evidence="1">Uncharacterized protein</fullName>
    </submittedName>
</protein>
<name>Q7UUB5_RHOBA</name>
<dbReference type="HOGENOM" id="CLU_3358108_0_0_0"/>
<gene>
    <name evidence="1" type="ordered locus">RB3394</name>
</gene>
<evidence type="ECO:0000313" key="2">
    <source>
        <dbReference type="Proteomes" id="UP000001025"/>
    </source>
</evidence>
<dbReference type="STRING" id="243090.RB3394"/>
<dbReference type="InParanoid" id="Q7UUB5"/>
<accession>Q7UUB5</accession>
<dbReference type="EnsemblBacteria" id="CAD73166">
    <property type="protein sequence ID" value="CAD73166"/>
    <property type="gene ID" value="RB3394"/>
</dbReference>
<reference evidence="1 2" key="1">
    <citation type="journal article" date="2003" name="Proc. Natl. Acad. Sci. U.S.A.">
        <title>Complete genome sequence of the marine planctomycete Pirellula sp. strain 1.</title>
        <authorList>
            <person name="Gloeckner F.O."/>
            <person name="Kube M."/>
            <person name="Bauer M."/>
            <person name="Teeling H."/>
            <person name="Lombardot T."/>
            <person name="Ludwig W."/>
            <person name="Gade D."/>
            <person name="Beck A."/>
            <person name="Borzym K."/>
            <person name="Heitmann K."/>
            <person name="Rabus R."/>
            <person name="Schlesner H."/>
            <person name="Amann R."/>
            <person name="Reinhardt R."/>
        </authorList>
    </citation>
    <scope>NUCLEOTIDE SEQUENCE [LARGE SCALE GENOMIC DNA]</scope>
    <source>
        <strain evidence="2">DSM 10527 / NCIMB 13988 / SH1</strain>
    </source>
</reference>
<evidence type="ECO:0000313" key="1">
    <source>
        <dbReference type="EMBL" id="CAD73166.1"/>
    </source>
</evidence>
<organism evidence="1 2">
    <name type="scientific">Rhodopirellula baltica (strain DSM 10527 / NCIMB 13988 / SH1)</name>
    <dbReference type="NCBI Taxonomy" id="243090"/>
    <lineage>
        <taxon>Bacteria</taxon>
        <taxon>Pseudomonadati</taxon>
        <taxon>Planctomycetota</taxon>
        <taxon>Planctomycetia</taxon>
        <taxon>Pirellulales</taxon>
        <taxon>Pirellulaceae</taxon>
        <taxon>Rhodopirellula</taxon>
    </lineage>
</organism>